<evidence type="ECO:0000313" key="2">
    <source>
        <dbReference type="Proteomes" id="UP000042054"/>
    </source>
</evidence>
<sequence length="60" mass="7208">MYVQFADDTEAVIVSYFCCPQDPIYYSFLGEVEVDDPRWHVFYEKMPDYIQVYLPTPIYP</sequence>
<evidence type="ECO:0000313" key="1">
    <source>
        <dbReference type="EMBL" id="CQI88889.1"/>
    </source>
</evidence>
<reference evidence="2" key="1">
    <citation type="submission" date="2015-03" db="EMBL/GenBank/DDBJ databases">
        <authorList>
            <consortium name="Pathogen Informatics"/>
            <person name="Murphy D."/>
        </authorList>
    </citation>
    <scope>NUCLEOTIDE SEQUENCE [LARGE SCALE GENOMIC DNA]</scope>
    <source>
        <strain evidence="2">68/02</strain>
    </source>
</reference>
<organism evidence="1 2">
    <name type="scientific">Yersinia rohdei</name>
    <dbReference type="NCBI Taxonomy" id="29485"/>
    <lineage>
        <taxon>Bacteria</taxon>
        <taxon>Pseudomonadati</taxon>
        <taxon>Pseudomonadota</taxon>
        <taxon>Gammaproteobacteria</taxon>
        <taxon>Enterobacterales</taxon>
        <taxon>Yersiniaceae</taxon>
        <taxon>Yersinia</taxon>
    </lineage>
</organism>
<name>A0A0U1HQR7_YERRO</name>
<protein>
    <submittedName>
        <fullName evidence="1">Uncharacterized protein</fullName>
    </submittedName>
</protein>
<dbReference type="Proteomes" id="UP000042054">
    <property type="component" value="Unassembled WGS sequence"/>
</dbReference>
<dbReference type="EMBL" id="CTKE01000005">
    <property type="protein sequence ID" value="CQI88889.1"/>
    <property type="molecule type" value="Genomic_DNA"/>
</dbReference>
<gene>
    <name evidence="1" type="ORF">ERS008555_01240</name>
</gene>
<proteinExistence type="predicted"/>
<accession>A0A0U1HQR7</accession>
<dbReference type="AlphaFoldDB" id="A0A0U1HQR7"/>